<accession>A0A6C0D7M4</accession>
<name>A0A6C0D7M4_9ZZZZ</name>
<feature type="region of interest" description="Disordered" evidence="1">
    <location>
        <begin position="107"/>
        <end position="129"/>
    </location>
</feature>
<reference evidence="2" key="1">
    <citation type="journal article" date="2020" name="Nature">
        <title>Giant virus diversity and host interactions through global metagenomics.</title>
        <authorList>
            <person name="Schulz F."/>
            <person name="Roux S."/>
            <person name="Paez-Espino D."/>
            <person name="Jungbluth S."/>
            <person name="Walsh D.A."/>
            <person name="Denef V.J."/>
            <person name="McMahon K.D."/>
            <person name="Konstantinidis K.T."/>
            <person name="Eloe-Fadrosh E.A."/>
            <person name="Kyrpides N.C."/>
            <person name="Woyke T."/>
        </authorList>
    </citation>
    <scope>NUCLEOTIDE SEQUENCE</scope>
    <source>
        <strain evidence="2">GVMAG-M-3300023174-116</strain>
    </source>
</reference>
<proteinExistence type="predicted"/>
<evidence type="ECO:0000313" key="2">
    <source>
        <dbReference type="EMBL" id="QHT11695.1"/>
    </source>
</evidence>
<dbReference type="AlphaFoldDB" id="A0A6C0D7M4"/>
<sequence>MDANGEPEKFDNIGQSLTQNMLDNSTIHTTKEISIERLNEILLDKSKMEQLQPLIADVVKKALSIEGLRDKITTLFKSTDNQELADALDTLQNKLLILARKGNIDLKGGKKRKSKKRNYYKKRRATKYR</sequence>
<feature type="compositionally biased region" description="Basic residues" evidence="1">
    <location>
        <begin position="109"/>
        <end position="129"/>
    </location>
</feature>
<protein>
    <submittedName>
        <fullName evidence="2">Uncharacterized protein</fullName>
    </submittedName>
</protein>
<dbReference type="EMBL" id="MN739536">
    <property type="protein sequence ID" value="QHT11695.1"/>
    <property type="molecule type" value="Genomic_DNA"/>
</dbReference>
<organism evidence="2">
    <name type="scientific">viral metagenome</name>
    <dbReference type="NCBI Taxonomy" id="1070528"/>
    <lineage>
        <taxon>unclassified sequences</taxon>
        <taxon>metagenomes</taxon>
        <taxon>organismal metagenomes</taxon>
    </lineage>
</organism>
<evidence type="ECO:0000256" key="1">
    <source>
        <dbReference type="SAM" id="MobiDB-lite"/>
    </source>
</evidence>